<dbReference type="EnsemblPlants" id="KQL05746">
    <property type="protein sequence ID" value="KQL05746"/>
    <property type="gene ID" value="SETIT_004776mg"/>
</dbReference>
<dbReference type="HOGENOM" id="CLU_000680_31_0_1"/>
<dbReference type="Proteomes" id="UP000004995">
    <property type="component" value="Unassembled WGS sequence"/>
</dbReference>
<keyword evidence="2" id="KW-1185">Reference proteome</keyword>
<dbReference type="OMA" id="LIYTAWN"/>
<dbReference type="EMBL" id="AGNK02003160">
    <property type="status" value="NOT_ANNOTATED_CDS"/>
    <property type="molecule type" value="Genomic_DNA"/>
</dbReference>
<evidence type="ECO:0000313" key="2">
    <source>
        <dbReference type="Proteomes" id="UP000004995"/>
    </source>
</evidence>
<dbReference type="InParanoid" id="K3XS78"/>
<sequence>MPATDSEIQEWWCSSIRAITKDKRRATAAILIYTAWNLWKERNQMIIEGSQCSALQVFFLIKEEIWLRQTACGVPRID</sequence>
<proteinExistence type="predicted"/>
<accession>K3XS78</accession>
<dbReference type="STRING" id="4555.K3XS78"/>
<dbReference type="Gramene" id="KQL05746">
    <property type="protein sequence ID" value="KQL05746"/>
    <property type="gene ID" value="SETIT_004776mg"/>
</dbReference>
<evidence type="ECO:0000313" key="1">
    <source>
        <dbReference type="EnsemblPlants" id="KQL05746"/>
    </source>
</evidence>
<dbReference type="AlphaFoldDB" id="K3XS78"/>
<reference evidence="2" key="1">
    <citation type="journal article" date="2012" name="Nat. Biotechnol.">
        <title>Reference genome sequence of the model plant Setaria.</title>
        <authorList>
            <person name="Bennetzen J.L."/>
            <person name="Schmutz J."/>
            <person name="Wang H."/>
            <person name="Percifield R."/>
            <person name="Hawkins J."/>
            <person name="Pontaroli A.C."/>
            <person name="Estep M."/>
            <person name="Feng L."/>
            <person name="Vaughn J.N."/>
            <person name="Grimwood J."/>
            <person name="Jenkins J."/>
            <person name="Barry K."/>
            <person name="Lindquist E."/>
            <person name="Hellsten U."/>
            <person name="Deshpande S."/>
            <person name="Wang X."/>
            <person name="Wu X."/>
            <person name="Mitros T."/>
            <person name="Triplett J."/>
            <person name="Yang X."/>
            <person name="Ye C.Y."/>
            <person name="Mauro-Herrera M."/>
            <person name="Wang L."/>
            <person name="Li P."/>
            <person name="Sharma M."/>
            <person name="Sharma R."/>
            <person name="Ronald P.C."/>
            <person name="Panaud O."/>
            <person name="Kellogg E.A."/>
            <person name="Brutnell T.P."/>
            <person name="Doust A.N."/>
            <person name="Tuskan G.A."/>
            <person name="Rokhsar D."/>
            <person name="Devos K.M."/>
        </authorList>
    </citation>
    <scope>NUCLEOTIDE SEQUENCE [LARGE SCALE GENOMIC DNA]</scope>
    <source>
        <strain evidence="2">cv. Yugu1</strain>
    </source>
</reference>
<name>K3XS78_SETIT</name>
<organism evidence="1 2">
    <name type="scientific">Setaria italica</name>
    <name type="common">Foxtail millet</name>
    <name type="synonym">Panicum italicum</name>
    <dbReference type="NCBI Taxonomy" id="4555"/>
    <lineage>
        <taxon>Eukaryota</taxon>
        <taxon>Viridiplantae</taxon>
        <taxon>Streptophyta</taxon>
        <taxon>Embryophyta</taxon>
        <taxon>Tracheophyta</taxon>
        <taxon>Spermatophyta</taxon>
        <taxon>Magnoliopsida</taxon>
        <taxon>Liliopsida</taxon>
        <taxon>Poales</taxon>
        <taxon>Poaceae</taxon>
        <taxon>PACMAD clade</taxon>
        <taxon>Panicoideae</taxon>
        <taxon>Panicodae</taxon>
        <taxon>Paniceae</taxon>
        <taxon>Cenchrinae</taxon>
        <taxon>Setaria</taxon>
    </lineage>
</organism>
<reference evidence="1" key="2">
    <citation type="submission" date="2018-08" db="UniProtKB">
        <authorList>
            <consortium name="EnsemblPlants"/>
        </authorList>
    </citation>
    <scope>IDENTIFICATION</scope>
    <source>
        <strain evidence="1">Yugu1</strain>
    </source>
</reference>
<protein>
    <submittedName>
        <fullName evidence="1">Uncharacterized protein</fullName>
    </submittedName>
</protein>